<dbReference type="Gene3D" id="1.10.246.140">
    <property type="match status" value="1"/>
</dbReference>
<evidence type="ECO:0000313" key="12">
    <source>
        <dbReference type="EMBL" id="CAH0473323.1"/>
    </source>
</evidence>
<evidence type="ECO:0000313" key="13">
    <source>
        <dbReference type="Proteomes" id="UP001160483"/>
    </source>
</evidence>
<dbReference type="GO" id="GO:0005654">
    <property type="term" value="C:nucleoplasm"/>
    <property type="evidence" value="ECO:0007669"/>
    <property type="project" value="UniProtKB-SubCell"/>
</dbReference>
<dbReference type="AlphaFoldDB" id="A0AAU9KWY3"/>
<dbReference type="HAMAP" id="MF_03046">
    <property type="entry name" value="ENY2_Sus1"/>
    <property type="match status" value="1"/>
</dbReference>
<protein>
    <recommendedName>
        <fullName evidence="11">Transcription and mRNA export factor ENY2</fullName>
    </recommendedName>
    <alternativeName>
        <fullName evidence="11">Enhancer of yellow 2 transcription factor homolog</fullName>
    </alternativeName>
</protein>
<dbReference type="EMBL" id="CAKKTJ010000038">
    <property type="protein sequence ID" value="CAH0473323.1"/>
    <property type="molecule type" value="Genomic_DNA"/>
</dbReference>
<dbReference type="InterPro" id="IPR018783">
    <property type="entry name" value="TF_ENY2"/>
</dbReference>
<dbReference type="GO" id="GO:0005643">
    <property type="term" value="C:nuclear pore"/>
    <property type="evidence" value="ECO:0007669"/>
    <property type="project" value="UniProtKB-UniRule"/>
</dbReference>
<sequence>MYSSCTYLVNCFVSAHPLAERVFQSFVDNKRDGQRSLGMNDAEIKMRISERFVQSGVKDQVKELLRVKLVDCGWRDEMKLHCKEVIRKKGIDHVTVEDLVEEITLKARALVPGDVKNEILQKITMFVEQSYKAKDVKEQIGSSIAN</sequence>
<gene>
    <name evidence="12" type="ORF">PBS003_LOCUS228</name>
</gene>
<dbReference type="GO" id="GO:0006325">
    <property type="term" value="P:chromatin organization"/>
    <property type="evidence" value="ECO:0007669"/>
    <property type="project" value="UniProtKB-KW"/>
</dbReference>
<dbReference type="Pfam" id="PF10163">
    <property type="entry name" value="EnY2"/>
    <property type="match status" value="1"/>
</dbReference>
<evidence type="ECO:0000256" key="11">
    <source>
        <dbReference type="HAMAP-Rule" id="MF_03046"/>
    </source>
</evidence>
<dbReference type="GO" id="GO:0071819">
    <property type="term" value="C:DUBm complex"/>
    <property type="evidence" value="ECO:0007669"/>
    <property type="project" value="UniProtKB-UniRule"/>
</dbReference>
<evidence type="ECO:0000256" key="6">
    <source>
        <dbReference type="ARBA" id="ARBA00023010"/>
    </source>
</evidence>
<evidence type="ECO:0000256" key="3">
    <source>
        <dbReference type="ARBA" id="ARBA00022816"/>
    </source>
</evidence>
<dbReference type="GO" id="GO:0003713">
    <property type="term" value="F:transcription coactivator activity"/>
    <property type="evidence" value="ECO:0007669"/>
    <property type="project" value="UniProtKB-UniRule"/>
</dbReference>
<keyword evidence="8 11" id="KW-0010">Activator</keyword>
<evidence type="ECO:0000256" key="7">
    <source>
        <dbReference type="ARBA" id="ARBA00023015"/>
    </source>
</evidence>
<accession>A0AAU9KWY3</accession>
<keyword evidence="6 11" id="KW-0811">Translocation</keyword>
<evidence type="ECO:0000256" key="4">
    <source>
        <dbReference type="ARBA" id="ARBA00022853"/>
    </source>
</evidence>
<keyword evidence="7 11" id="KW-0805">Transcription regulation</keyword>
<evidence type="ECO:0000256" key="1">
    <source>
        <dbReference type="ARBA" id="ARBA00004642"/>
    </source>
</evidence>
<comment type="caution">
    <text evidence="12">The sequence shown here is derived from an EMBL/GenBank/DDBJ whole genome shotgun (WGS) entry which is preliminary data.</text>
</comment>
<keyword evidence="10 11" id="KW-0539">Nucleus</keyword>
<evidence type="ECO:0000256" key="10">
    <source>
        <dbReference type="ARBA" id="ARBA00023242"/>
    </source>
</evidence>
<dbReference type="GO" id="GO:0070390">
    <property type="term" value="C:transcription export complex 2"/>
    <property type="evidence" value="ECO:0007669"/>
    <property type="project" value="UniProtKB-UniRule"/>
</dbReference>
<dbReference type="Proteomes" id="UP001160483">
    <property type="component" value="Unassembled WGS sequence"/>
</dbReference>
<keyword evidence="2 11" id="KW-0813">Transport</keyword>
<comment type="function">
    <text evidence="11">Involved in mRNA export coupled transcription activation by association with both the TREX-2 and the SAGA complexes. The transcription regulatory histone acetylation (HAT) complex SAGA is a multiprotein complex that activates transcription by remodeling chromatin and mediating histone acetylation and deubiquitination. Within the SAGA complex, participates to a subcomplex that specifically deubiquitinates histones. The SAGA complex is recruited to specific gene promoters by activators, where it is required for transcription. The TREX-2 complex functions in docking export-competent ribonucleoprotein particles (mRNPs) to the nuclear entrance of the nuclear pore complex (nuclear basket). TREX-2 participates in mRNA export and accurate chromatin positioning in the nucleus by tethering genes to the nuclear periphery.</text>
</comment>
<comment type="subunit">
    <text evidence="11">Component of the nuclear pore complex (NPC)-associated TREX-2 complex (transcription and export complex 2). Component of the SAGA transcription coactivator-HAT complex. Within the SAGA complex, participates to a subcomplex of SAGA called the DUB module (deubiquitination module).</text>
</comment>
<comment type="similarity">
    <text evidence="11">Belongs to the ENY2 family.</text>
</comment>
<dbReference type="GO" id="GO:0006406">
    <property type="term" value="P:mRNA export from nucleus"/>
    <property type="evidence" value="ECO:0007669"/>
    <property type="project" value="UniProtKB-UniRule"/>
</dbReference>
<dbReference type="GO" id="GO:0000124">
    <property type="term" value="C:SAGA complex"/>
    <property type="evidence" value="ECO:0007669"/>
    <property type="project" value="UniProtKB-UniRule"/>
</dbReference>
<keyword evidence="5 11" id="KW-0653">Protein transport</keyword>
<dbReference type="PANTHER" id="PTHR12514">
    <property type="entry name" value="ENHANCER OF YELLOW 2 TRANSCRIPTION FACTOR"/>
    <property type="match status" value="1"/>
</dbReference>
<keyword evidence="4 11" id="KW-0156">Chromatin regulator</keyword>
<dbReference type="GO" id="GO:0015031">
    <property type="term" value="P:protein transport"/>
    <property type="evidence" value="ECO:0007669"/>
    <property type="project" value="UniProtKB-KW"/>
</dbReference>
<evidence type="ECO:0000256" key="8">
    <source>
        <dbReference type="ARBA" id="ARBA00023159"/>
    </source>
</evidence>
<comment type="subcellular location">
    <subcellularLocation>
        <location evidence="1 11">Nucleus</location>
        <location evidence="1 11">Nucleoplasm</location>
    </subcellularLocation>
</comment>
<organism evidence="12 13">
    <name type="scientific">Peronospora belbahrii</name>
    <dbReference type="NCBI Taxonomy" id="622444"/>
    <lineage>
        <taxon>Eukaryota</taxon>
        <taxon>Sar</taxon>
        <taxon>Stramenopiles</taxon>
        <taxon>Oomycota</taxon>
        <taxon>Peronosporomycetes</taxon>
        <taxon>Peronosporales</taxon>
        <taxon>Peronosporaceae</taxon>
        <taxon>Peronospora</taxon>
    </lineage>
</organism>
<dbReference type="GO" id="GO:0006368">
    <property type="term" value="P:transcription elongation by RNA polymerase II"/>
    <property type="evidence" value="ECO:0007669"/>
    <property type="project" value="UniProtKB-UniRule"/>
</dbReference>
<keyword evidence="9 11" id="KW-0804">Transcription</keyword>
<reference evidence="12" key="1">
    <citation type="submission" date="2021-11" db="EMBL/GenBank/DDBJ databases">
        <authorList>
            <person name="Islam A."/>
            <person name="Islam S."/>
            <person name="Flora M.S."/>
            <person name="Rahman M."/>
            <person name="Ziaur R.M."/>
            <person name="Epstein J.H."/>
            <person name="Hassan M."/>
            <person name="Klassen M."/>
            <person name="Woodard K."/>
            <person name="Webb A."/>
            <person name="Webby R.J."/>
            <person name="El Zowalaty M.E."/>
        </authorList>
    </citation>
    <scope>NUCLEOTIDE SEQUENCE</scope>
    <source>
        <strain evidence="12">Pbs3</strain>
    </source>
</reference>
<evidence type="ECO:0000256" key="2">
    <source>
        <dbReference type="ARBA" id="ARBA00022448"/>
    </source>
</evidence>
<evidence type="ECO:0000256" key="5">
    <source>
        <dbReference type="ARBA" id="ARBA00022927"/>
    </source>
</evidence>
<proteinExistence type="inferred from homology"/>
<keyword evidence="3 11" id="KW-0509">mRNA transport</keyword>
<name>A0AAU9KWY3_9STRA</name>
<dbReference type="InterPro" id="IPR038212">
    <property type="entry name" value="TF_EnY2_sf"/>
</dbReference>
<evidence type="ECO:0000256" key="9">
    <source>
        <dbReference type="ARBA" id="ARBA00023163"/>
    </source>
</evidence>
<dbReference type="FunFam" id="1.10.246.140:FF:000001">
    <property type="entry name" value="Transcription and mRNA export factor ENY2"/>
    <property type="match status" value="1"/>
</dbReference>